<dbReference type="OrthoDB" id="26371at2759"/>
<dbReference type="InterPro" id="IPR000195">
    <property type="entry name" value="Rab-GAP-TBC_dom"/>
</dbReference>
<dbReference type="PROSITE" id="PS50086">
    <property type="entry name" value="TBC_RABGAP"/>
    <property type="match status" value="1"/>
</dbReference>
<feature type="domain" description="Rab-GAP TBC" evidence="1">
    <location>
        <begin position="49"/>
        <end position="279"/>
    </location>
</feature>
<gene>
    <name evidence="2" type="ORF">PPERSA_09018</name>
</gene>
<dbReference type="Pfam" id="PF00566">
    <property type="entry name" value="RabGAP-TBC"/>
    <property type="match status" value="1"/>
</dbReference>
<dbReference type="InterPro" id="IPR035969">
    <property type="entry name" value="Rab-GAP_TBC_sf"/>
</dbReference>
<dbReference type="Proteomes" id="UP000054937">
    <property type="component" value="Unassembled WGS sequence"/>
</dbReference>
<dbReference type="Gene3D" id="1.10.8.270">
    <property type="entry name" value="putative rabgap domain of human tbc1 domain family member 14 like domains"/>
    <property type="match status" value="1"/>
</dbReference>
<name>A0A0V0R325_PSEPJ</name>
<dbReference type="GO" id="GO:0005096">
    <property type="term" value="F:GTPase activator activity"/>
    <property type="evidence" value="ECO:0007669"/>
    <property type="project" value="TreeGrafter"/>
</dbReference>
<sequence length="356" mass="42850">MKFITKKTLNYNQKMANNLRFQTVNQEFSTILNQQTVNYQDLQKKSWNGIPQVFRSLVWRIILHYMPTNKLIADEVLDKKRSEYWQQVEQYYLDIEELDDKEKYMRKIVLKDVPRTQPDYEIFKHPRVQEMLQRILYVWNVRHPACGYVQGMNEIVTVFIVVFLQEYVQLNQETFEIPDNIHNVKREEWDTVEADSYWCLSRILDKIQDNYTHGQPGIKKCLDKMEQVVTKLDPELIAVFKNQHVQFVQFAFRWVLCLLIREIPLPQALRLFDTYISDEQGFQNLHIYVCAATLLQYSKTLQKQNFNEIIMFLQNIPTKDLKQQDIELLIQQGYVYQQMYDQSQGHIKKTVNLEWL</sequence>
<protein>
    <submittedName>
        <fullName evidence="2">Rab-GTPase-TBC domain</fullName>
    </submittedName>
</protein>
<evidence type="ECO:0000313" key="2">
    <source>
        <dbReference type="EMBL" id="KRX08914.1"/>
    </source>
</evidence>
<dbReference type="EMBL" id="LDAU01000057">
    <property type="protein sequence ID" value="KRX08914.1"/>
    <property type="molecule type" value="Genomic_DNA"/>
</dbReference>
<accession>A0A0V0R325</accession>
<organism evidence="2 3">
    <name type="scientific">Pseudocohnilembus persalinus</name>
    <name type="common">Ciliate</name>
    <dbReference type="NCBI Taxonomy" id="266149"/>
    <lineage>
        <taxon>Eukaryota</taxon>
        <taxon>Sar</taxon>
        <taxon>Alveolata</taxon>
        <taxon>Ciliophora</taxon>
        <taxon>Intramacronucleata</taxon>
        <taxon>Oligohymenophorea</taxon>
        <taxon>Scuticociliatia</taxon>
        <taxon>Philasterida</taxon>
        <taxon>Pseudocohnilembidae</taxon>
        <taxon>Pseudocohnilembus</taxon>
    </lineage>
</organism>
<dbReference type="OMA" id="SCYNIFN"/>
<dbReference type="AlphaFoldDB" id="A0A0V0R325"/>
<evidence type="ECO:0000259" key="1">
    <source>
        <dbReference type="PROSITE" id="PS50086"/>
    </source>
</evidence>
<dbReference type="PANTHER" id="PTHR22957">
    <property type="entry name" value="TBC1 DOMAIN FAMILY MEMBER GTPASE-ACTIVATING PROTEIN"/>
    <property type="match status" value="1"/>
</dbReference>
<dbReference type="PANTHER" id="PTHR22957:SF26">
    <property type="entry name" value="LD44506P"/>
    <property type="match status" value="1"/>
</dbReference>
<dbReference type="SUPFAM" id="SSF47923">
    <property type="entry name" value="Ypt/Rab-GAP domain of gyp1p"/>
    <property type="match status" value="2"/>
</dbReference>
<dbReference type="InParanoid" id="A0A0V0R325"/>
<evidence type="ECO:0000313" key="3">
    <source>
        <dbReference type="Proteomes" id="UP000054937"/>
    </source>
</evidence>
<proteinExistence type="predicted"/>
<dbReference type="Gene3D" id="1.10.472.80">
    <property type="entry name" value="Ypt/Rab-GAP domain of gyp1p, domain 3"/>
    <property type="match status" value="1"/>
</dbReference>
<dbReference type="FunCoup" id="A0A0V0R325">
    <property type="interactions" value="417"/>
</dbReference>
<dbReference type="FunFam" id="1.10.8.270:FF:000028">
    <property type="entry name" value="TBC domain containing protein"/>
    <property type="match status" value="1"/>
</dbReference>
<dbReference type="SMART" id="SM00164">
    <property type="entry name" value="TBC"/>
    <property type="match status" value="1"/>
</dbReference>
<dbReference type="Gene3D" id="1.10.10.750">
    <property type="entry name" value="Ypt/Rab-GAP domain of gyp1p, domain 1"/>
    <property type="match status" value="1"/>
</dbReference>
<keyword evidence="3" id="KW-1185">Reference proteome</keyword>
<comment type="caution">
    <text evidence="2">The sequence shown here is derived from an EMBL/GenBank/DDBJ whole genome shotgun (WGS) entry which is preliminary data.</text>
</comment>
<reference evidence="2 3" key="1">
    <citation type="journal article" date="2015" name="Sci. Rep.">
        <title>Genome of the facultative scuticociliatosis pathogen Pseudocohnilembus persalinus provides insight into its virulence through horizontal gene transfer.</title>
        <authorList>
            <person name="Xiong J."/>
            <person name="Wang G."/>
            <person name="Cheng J."/>
            <person name="Tian M."/>
            <person name="Pan X."/>
            <person name="Warren A."/>
            <person name="Jiang C."/>
            <person name="Yuan D."/>
            <person name="Miao W."/>
        </authorList>
    </citation>
    <scope>NUCLEOTIDE SEQUENCE [LARGE SCALE GENOMIC DNA]</scope>
    <source>
        <strain evidence="2">36N120E</strain>
    </source>
</reference>